<keyword evidence="8" id="KW-1185">Reference proteome</keyword>
<dbReference type="Proteomes" id="UP000298416">
    <property type="component" value="Unassembled WGS sequence"/>
</dbReference>
<comment type="subcellular location">
    <subcellularLocation>
        <location evidence="1">Nucleus</location>
    </subcellularLocation>
</comment>
<dbReference type="PROSITE" id="PS50888">
    <property type="entry name" value="BHLH"/>
    <property type="match status" value="1"/>
</dbReference>
<protein>
    <recommendedName>
        <fullName evidence="6">BHLH domain-containing protein</fullName>
    </recommendedName>
</protein>
<dbReference type="GO" id="GO:0003700">
    <property type="term" value="F:DNA-binding transcription factor activity"/>
    <property type="evidence" value="ECO:0007669"/>
    <property type="project" value="InterPro"/>
</dbReference>
<evidence type="ECO:0000256" key="3">
    <source>
        <dbReference type="ARBA" id="ARBA00023125"/>
    </source>
</evidence>
<gene>
    <name evidence="7" type="ORF">SASPL_152311</name>
</gene>
<evidence type="ECO:0000256" key="4">
    <source>
        <dbReference type="ARBA" id="ARBA00023163"/>
    </source>
</evidence>
<dbReference type="AlphaFoldDB" id="A0A8X8W311"/>
<dbReference type="GO" id="GO:0003677">
    <property type="term" value="F:DNA binding"/>
    <property type="evidence" value="ECO:0007669"/>
    <property type="project" value="UniProtKB-KW"/>
</dbReference>
<evidence type="ECO:0000256" key="1">
    <source>
        <dbReference type="ARBA" id="ARBA00004123"/>
    </source>
</evidence>
<dbReference type="SMART" id="SM00353">
    <property type="entry name" value="HLH"/>
    <property type="match status" value="1"/>
</dbReference>
<sequence>MMQCDNNQYGISFESDGGQFVNQLLHSSENRGCLSLPVKQSLVLDGEKGELVKACGRVGRKRGVSETKTAEALSHSEAERRRRERINAHLESLRGLVPSNEKMDKATLLAEVVSQIKQLRATASQASEGLHIPMDTDEVKVEAIENHSDQKPSGDGVVGSVRAALSDVLEKVSVLVESAEQLFIPRKRQQVSCLDSSSCLLQ</sequence>
<dbReference type="InterPro" id="IPR045847">
    <property type="entry name" value="AIG1-like"/>
</dbReference>
<dbReference type="Pfam" id="PF00010">
    <property type="entry name" value="HLH"/>
    <property type="match status" value="1"/>
</dbReference>
<keyword evidence="4" id="KW-0804">Transcription</keyword>
<dbReference type="PANTHER" id="PTHR45844">
    <property type="entry name" value="TRANSCRIPTION FACTOR BHLH30"/>
    <property type="match status" value="1"/>
</dbReference>
<accession>A0A8X8W311</accession>
<dbReference type="PANTHER" id="PTHR45844:SF9">
    <property type="entry name" value="OS09G0463900 PROTEIN"/>
    <property type="match status" value="1"/>
</dbReference>
<evidence type="ECO:0000256" key="2">
    <source>
        <dbReference type="ARBA" id="ARBA00023015"/>
    </source>
</evidence>
<proteinExistence type="predicted"/>
<keyword evidence="3" id="KW-0238">DNA-binding</keyword>
<evidence type="ECO:0000313" key="7">
    <source>
        <dbReference type="EMBL" id="KAG6387126.1"/>
    </source>
</evidence>
<reference evidence="7" key="1">
    <citation type="submission" date="2018-01" db="EMBL/GenBank/DDBJ databases">
        <authorList>
            <person name="Mao J.F."/>
        </authorList>
    </citation>
    <scope>NUCLEOTIDE SEQUENCE</scope>
    <source>
        <strain evidence="7">Huo1</strain>
        <tissue evidence="7">Leaf</tissue>
    </source>
</reference>
<dbReference type="InterPro" id="IPR036638">
    <property type="entry name" value="HLH_DNA-bd_sf"/>
</dbReference>
<dbReference type="GO" id="GO:0005634">
    <property type="term" value="C:nucleus"/>
    <property type="evidence" value="ECO:0007669"/>
    <property type="project" value="UniProtKB-SubCell"/>
</dbReference>
<dbReference type="SUPFAM" id="SSF47459">
    <property type="entry name" value="HLH, helix-loop-helix DNA-binding domain"/>
    <property type="match status" value="1"/>
</dbReference>
<keyword evidence="2" id="KW-0805">Transcription regulation</keyword>
<name>A0A8X8W311_SALSN</name>
<feature type="domain" description="BHLH" evidence="6">
    <location>
        <begin position="70"/>
        <end position="119"/>
    </location>
</feature>
<keyword evidence="5" id="KW-0539">Nucleus</keyword>
<dbReference type="InterPro" id="IPR011598">
    <property type="entry name" value="bHLH_dom"/>
</dbReference>
<organism evidence="7">
    <name type="scientific">Salvia splendens</name>
    <name type="common">Scarlet sage</name>
    <dbReference type="NCBI Taxonomy" id="180675"/>
    <lineage>
        <taxon>Eukaryota</taxon>
        <taxon>Viridiplantae</taxon>
        <taxon>Streptophyta</taxon>
        <taxon>Embryophyta</taxon>
        <taxon>Tracheophyta</taxon>
        <taxon>Spermatophyta</taxon>
        <taxon>Magnoliopsida</taxon>
        <taxon>eudicotyledons</taxon>
        <taxon>Gunneridae</taxon>
        <taxon>Pentapetalae</taxon>
        <taxon>asterids</taxon>
        <taxon>lamiids</taxon>
        <taxon>Lamiales</taxon>
        <taxon>Lamiaceae</taxon>
        <taxon>Nepetoideae</taxon>
        <taxon>Mentheae</taxon>
        <taxon>Salviinae</taxon>
        <taxon>Salvia</taxon>
        <taxon>Salvia subgen. Calosphace</taxon>
        <taxon>core Calosphace</taxon>
    </lineage>
</organism>
<dbReference type="Gene3D" id="4.10.280.10">
    <property type="entry name" value="Helix-loop-helix DNA-binding domain"/>
    <property type="match status" value="1"/>
</dbReference>
<dbReference type="GO" id="GO:0046983">
    <property type="term" value="F:protein dimerization activity"/>
    <property type="evidence" value="ECO:0007669"/>
    <property type="project" value="InterPro"/>
</dbReference>
<evidence type="ECO:0000313" key="8">
    <source>
        <dbReference type="Proteomes" id="UP000298416"/>
    </source>
</evidence>
<evidence type="ECO:0000259" key="6">
    <source>
        <dbReference type="PROSITE" id="PS50888"/>
    </source>
</evidence>
<reference evidence="7" key="2">
    <citation type="submission" date="2020-08" db="EMBL/GenBank/DDBJ databases">
        <title>Plant Genome Project.</title>
        <authorList>
            <person name="Zhang R.-G."/>
        </authorList>
    </citation>
    <scope>NUCLEOTIDE SEQUENCE</scope>
    <source>
        <strain evidence="7">Huo1</strain>
        <tissue evidence="7">Leaf</tissue>
    </source>
</reference>
<evidence type="ECO:0000256" key="5">
    <source>
        <dbReference type="ARBA" id="ARBA00023242"/>
    </source>
</evidence>
<dbReference type="EMBL" id="PNBA02000021">
    <property type="protein sequence ID" value="KAG6387126.1"/>
    <property type="molecule type" value="Genomic_DNA"/>
</dbReference>
<comment type="caution">
    <text evidence="7">The sequence shown here is derived from an EMBL/GenBank/DDBJ whole genome shotgun (WGS) entry which is preliminary data.</text>
</comment>